<comment type="subcellular location">
    <subcellularLocation>
        <location evidence="1">Secreted</location>
    </subcellularLocation>
</comment>
<dbReference type="RefSeq" id="WP_109564414.1">
    <property type="nucleotide sequence ID" value="NZ_QGDJ01000004.1"/>
</dbReference>
<dbReference type="InterPro" id="IPR011049">
    <property type="entry name" value="Serralysin-like_metalloprot_C"/>
</dbReference>
<dbReference type="InterPro" id="IPR001343">
    <property type="entry name" value="Hemolysn_Ca-bd"/>
</dbReference>
<keyword evidence="2" id="KW-0964">Secreted</keyword>
<dbReference type="PRINTS" id="PR00313">
    <property type="entry name" value="CABNDNGRPT"/>
</dbReference>
<protein>
    <submittedName>
        <fullName evidence="3">Hemolysin type calcium-binding protein</fullName>
    </submittedName>
    <submittedName>
        <fullName evidence="4">Hemolysin-type calcium-binding repeat-containing protein</fullName>
    </submittedName>
</protein>
<dbReference type="PANTHER" id="PTHR38340:SF1">
    <property type="entry name" value="S-LAYER PROTEIN"/>
    <property type="match status" value="1"/>
</dbReference>
<dbReference type="Proteomes" id="UP000251571">
    <property type="component" value="Unassembled WGS sequence"/>
</dbReference>
<sequence>MRATFFDLPGLNVVQAVAPPEETPVTPVTLTLVFEEGTTVVSYSDLGSFGYDPAVIAGFDDPPLLGVLIDGEAAEGGLDTEFSVIRVDWSGGSTIVGTFLQEPDFANADTRDLIAITDFVLDGPALPPFDSFEAFLAFYREETTQVGSVPNGAPFGAGSPINLTLVPGVSVETRMLEPDTFSTEFSDDLQGTAGNDVIDGREGQDTIDGGAGADTLIGGPGNDRLVGGDGPDLMQGGAGDDEYVVTERGDRVEDTGGGFDTVRTSVDFSVGISGVETVIATGERDLRLTGSAGDERLTGNGADNILIGGGGQDRMIGGEGADSFVLFGRTEAPFITVGDFDRAEGDRIGIDDQLLGLGGRRTDIRSLEVSDLRALIQGGQVSYDRAANRVEIDTDADGAVDASIELAAGIALWVEDVLIF</sequence>
<evidence type="ECO:0000313" key="5">
    <source>
        <dbReference type="Proteomes" id="UP000245839"/>
    </source>
</evidence>
<dbReference type="GO" id="GO:0005576">
    <property type="term" value="C:extracellular region"/>
    <property type="evidence" value="ECO:0007669"/>
    <property type="project" value="UniProtKB-SubCell"/>
</dbReference>
<dbReference type="AlphaFoldDB" id="A0A2Y9ARM9"/>
<keyword evidence="5" id="KW-1185">Reference proteome</keyword>
<dbReference type="PROSITE" id="PS00330">
    <property type="entry name" value="HEMOLYSIN_CALCIUM"/>
    <property type="match status" value="2"/>
</dbReference>
<evidence type="ECO:0000313" key="3">
    <source>
        <dbReference type="EMBL" id="PWJ19316.1"/>
    </source>
</evidence>
<dbReference type="SUPFAM" id="SSF51120">
    <property type="entry name" value="beta-Roll"/>
    <property type="match status" value="2"/>
</dbReference>
<gene>
    <name evidence="3" type="ORF">BCF38_104250</name>
    <name evidence="4" type="ORF">SAMN05421539_104250</name>
</gene>
<dbReference type="Gene3D" id="2.150.10.10">
    <property type="entry name" value="Serralysin-like metalloprotease, C-terminal"/>
    <property type="match status" value="2"/>
</dbReference>
<dbReference type="EMBL" id="QGDJ01000004">
    <property type="protein sequence ID" value="PWJ19316.1"/>
    <property type="molecule type" value="Genomic_DNA"/>
</dbReference>
<reference evidence="3 5" key="2">
    <citation type="submission" date="2018-03" db="EMBL/GenBank/DDBJ databases">
        <title>Genomic Encyclopedia of Archaeal and Bacterial Type Strains, Phase II (KMG-II): from individual species to whole genera.</title>
        <authorList>
            <person name="Goeker M."/>
        </authorList>
    </citation>
    <scope>NUCLEOTIDE SEQUENCE [LARGE SCALE GENOMIC DNA]</scope>
    <source>
        <strain evidence="3 5">DSM 25227</strain>
    </source>
</reference>
<dbReference type="InterPro" id="IPR018511">
    <property type="entry name" value="Hemolysin-typ_Ca-bd_CS"/>
</dbReference>
<dbReference type="OrthoDB" id="9773411at2"/>
<name>A0A2Y9ARM9_9RHOB</name>
<reference evidence="4 6" key="1">
    <citation type="submission" date="2016-10" db="EMBL/GenBank/DDBJ databases">
        <authorList>
            <person name="Cai Z."/>
        </authorList>
    </citation>
    <scope>NUCLEOTIDE SEQUENCE [LARGE SCALE GENOMIC DNA]</scope>
    <source>
        <strain evidence="4 6">DSM 25227</strain>
    </source>
</reference>
<evidence type="ECO:0000313" key="4">
    <source>
        <dbReference type="EMBL" id="SSA45978.1"/>
    </source>
</evidence>
<dbReference type="GO" id="GO:0005509">
    <property type="term" value="F:calcium ion binding"/>
    <property type="evidence" value="ECO:0007669"/>
    <property type="project" value="InterPro"/>
</dbReference>
<evidence type="ECO:0000256" key="2">
    <source>
        <dbReference type="ARBA" id="ARBA00022525"/>
    </source>
</evidence>
<proteinExistence type="predicted"/>
<evidence type="ECO:0000313" key="6">
    <source>
        <dbReference type="Proteomes" id="UP000251571"/>
    </source>
</evidence>
<accession>A0A2Y9ARM9</accession>
<dbReference type="Pfam" id="PF00353">
    <property type="entry name" value="HemolysinCabind"/>
    <property type="match status" value="3"/>
</dbReference>
<organism evidence="4 6">
    <name type="scientific">Jannaschia seohaensis</name>
    <dbReference type="NCBI Taxonomy" id="475081"/>
    <lineage>
        <taxon>Bacteria</taxon>
        <taxon>Pseudomonadati</taxon>
        <taxon>Pseudomonadota</taxon>
        <taxon>Alphaproteobacteria</taxon>
        <taxon>Rhodobacterales</taxon>
        <taxon>Roseobacteraceae</taxon>
        <taxon>Jannaschia</taxon>
    </lineage>
</organism>
<dbReference type="PANTHER" id="PTHR38340">
    <property type="entry name" value="S-LAYER PROTEIN"/>
    <property type="match status" value="1"/>
</dbReference>
<dbReference type="Proteomes" id="UP000245839">
    <property type="component" value="Unassembled WGS sequence"/>
</dbReference>
<dbReference type="EMBL" id="UETC01000004">
    <property type="protein sequence ID" value="SSA45978.1"/>
    <property type="molecule type" value="Genomic_DNA"/>
</dbReference>
<evidence type="ECO:0000256" key="1">
    <source>
        <dbReference type="ARBA" id="ARBA00004613"/>
    </source>
</evidence>
<dbReference type="InterPro" id="IPR050557">
    <property type="entry name" value="RTX_toxin/Mannuronan_C5-epim"/>
</dbReference>